<dbReference type="PROSITE" id="PS50011">
    <property type="entry name" value="PROTEIN_KINASE_DOM"/>
    <property type="match status" value="1"/>
</dbReference>
<reference evidence="3 4" key="1">
    <citation type="submission" date="2006-10" db="EMBL/GenBank/DDBJ databases">
        <title>The Genome Sequence of Batrachochytrium dendrobatidis JEL423.</title>
        <authorList>
            <consortium name="The Broad Institute Genome Sequencing Platform"/>
            <person name="Birren B."/>
            <person name="Lander E."/>
            <person name="Galagan J."/>
            <person name="Cuomo C."/>
            <person name="Devon K."/>
            <person name="Jaffe D."/>
            <person name="Butler J."/>
            <person name="Alvarez P."/>
            <person name="Gnerre S."/>
            <person name="Grabherr M."/>
            <person name="Kleber M."/>
            <person name="Mauceli E."/>
            <person name="Brockman W."/>
            <person name="Young S."/>
            <person name="LaButti K."/>
            <person name="Sykes S."/>
            <person name="DeCaprio D."/>
            <person name="Crawford M."/>
            <person name="Koehrsen M."/>
            <person name="Engels R."/>
            <person name="Montgomery P."/>
            <person name="Pearson M."/>
            <person name="Howarth C."/>
            <person name="Larson L."/>
            <person name="White J."/>
            <person name="O'Leary S."/>
            <person name="Kodira C."/>
            <person name="Zeng Q."/>
            <person name="Yandava C."/>
            <person name="Alvarado L."/>
            <person name="Longcore J."/>
            <person name="James T."/>
        </authorList>
    </citation>
    <scope>NUCLEOTIDE SEQUENCE [LARGE SCALE GENOMIC DNA]</scope>
    <source>
        <strain evidence="3 4">JEL423</strain>
    </source>
</reference>
<dbReference type="STRING" id="403673.A0A177W8P9"/>
<keyword evidence="1" id="KW-0547">Nucleotide-binding</keyword>
<feature type="domain" description="Protein kinase" evidence="2">
    <location>
        <begin position="202"/>
        <end position="619"/>
    </location>
</feature>
<dbReference type="VEuPathDB" id="FungiDB:BDEG_20630"/>
<dbReference type="InterPro" id="IPR000719">
    <property type="entry name" value="Prot_kinase_dom"/>
</dbReference>
<dbReference type="EMBL" id="DS022300">
    <property type="protein sequence ID" value="OAJ36459.1"/>
    <property type="molecule type" value="Genomic_DNA"/>
</dbReference>
<evidence type="ECO:0000313" key="3">
    <source>
        <dbReference type="EMBL" id="OAJ36459.1"/>
    </source>
</evidence>
<keyword evidence="1" id="KW-0067">ATP-binding</keyword>
<accession>A0A177W8P9</accession>
<organism evidence="3 4">
    <name type="scientific">Batrachochytrium dendrobatidis (strain JEL423)</name>
    <dbReference type="NCBI Taxonomy" id="403673"/>
    <lineage>
        <taxon>Eukaryota</taxon>
        <taxon>Fungi</taxon>
        <taxon>Fungi incertae sedis</taxon>
        <taxon>Chytridiomycota</taxon>
        <taxon>Chytridiomycota incertae sedis</taxon>
        <taxon>Chytridiomycetes</taxon>
        <taxon>Rhizophydiales</taxon>
        <taxon>Rhizophydiales incertae sedis</taxon>
        <taxon>Batrachochytrium</taxon>
    </lineage>
</organism>
<dbReference type="PANTHER" id="PTHR44167">
    <property type="entry name" value="OVARIAN-SPECIFIC SERINE/THREONINE-PROTEIN KINASE LOK-RELATED"/>
    <property type="match status" value="1"/>
</dbReference>
<dbReference type="PROSITE" id="PS00107">
    <property type="entry name" value="PROTEIN_KINASE_ATP"/>
    <property type="match status" value="1"/>
</dbReference>
<dbReference type="SUPFAM" id="SSF56112">
    <property type="entry name" value="Protein kinase-like (PK-like)"/>
    <property type="match status" value="1"/>
</dbReference>
<dbReference type="eggNOG" id="KOG0592">
    <property type="taxonomic scope" value="Eukaryota"/>
</dbReference>
<evidence type="ECO:0000259" key="2">
    <source>
        <dbReference type="PROSITE" id="PS50011"/>
    </source>
</evidence>
<dbReference type="GO" id="GO:0044773">
    <property type="term" value="P:mitotic DNA damage checkpoint signaling"/>
    <property type="evidence" value="ECO:0007669"/>
    <property type="project" value="TreeGrafter"/>
</dbReference>
<evidence type="ECO:0000313" key="4">
    <source>
        <dbReference type="Proteomes" id="UP000077115"/>
    </source>
</evidence>
<gene>
    <name evidence="3" type="ORF">BDEG_20630</name>
</gene>
<reference evidence="3 4" key="2">
    <citation type="submission" date="2016-05" db="EMBL/GenBank/DDBJ databases">
        <title>Lineage-specific infection strategies underlie the spectrum of fungal disease in amphibians.</title>
        <authorList>
            <person name="Cuomo C.A."/>
            <person name="Farrer R.A."/>
            <person name="James T."/>
            <person name="Longcore J."/>
            <person name="Birren B."/>
        </authorList>
    </citation>
    <scope>NUCLEOTIDE SEQUENCE [LARGE SCALE GENOMIC DNA]</scope>
    <source>
        <strain evidence="3 4">JEL423</strain>
    </source>
</reference>
<protein>
    <recommendedName>
        <fullName evidence="2">Protein kinase domain-containing protein</fullName>
    </recommendedName>
</protein>
<sequence>MPFDPTQAITLESMPIEQVSHRPSLKPKQLVLYQGSALFPAVMLTPVSTVQSISKPLGHAALTNNTNDRAFHTQYTNTTTSASPPLATVDHPFATAPVSTPASFFEDGALANSSILFSPISPVAVVSANIRSFRSLPDLTAWEQRLVTPSHVKSAGKNSSVRSSGQSYSHLDLPIPLSSIECNGLRAAVLATESNPVIARYYAPHTILGVGFNGIVLGASRLADNRSVAIKIIYKNLTRAYNMCIPNEIVLLRSFSHTNAIEYLDDFEDAFYFYLVTSVCDHPWSLVESFDRDDASVSNIKDKRSDEHELALSLQTLSLQPTKPTVFPHSRKSRWTPLECFSSNHSKHSSTYPVTLRCFSPSGGTPFILCYSRSSADLHAYLELMNASMSLSTPTSTAALHNTSQSVHSTPTEHATRIHGIFSQIANGLNALHSHGWTHGDIKQQNILVDSKMHAFLCDFGHAKPMIISPVSPTAQNNSAPCMSTLKSTPPHISCAGTLSMTPPELISNLDLPRSMFSNMSSSGFNSSLNDLGEIASTSGFSADVWALGMVLYSMMYFRFPNSHSAYLRGEIPLNQYYSFPCEFPTDADPQFCDLISKMLAINPDDRITMADVVHHPFLVSTQ</sequence>
<dbReference type="GO" id="GO:0005634">
    <property type="term" value="C:nucleus"/>
    <property type="evidence" value="ECO:0007669"/>
    <property type="project" value="TreeGrafter"/>
</dbReference>
<evidence type="ECO:0000256" key="1">
    <source>
        <dbReference type="PROSITE-ProRule" id="PRU10141"/>
    </source>
</evidence>
<dbReference type="Gene3D" id="3.30.200.20">
    <property type="entry name" value="Phosphorylase Kinase, domain 1"/>
    <property type="match status" value="1"/>
</dbReference>
<dbReference type="AlphaFoldDB" id="A0A177W8P9"/>
<proteinExistence type="predicted"/>
<dbReference type="InterPro" id="IPR011009">
    <property type="entry name" value="Kinase-like_dom_sf"/>
</dbReference>
<dbReference type="Proteomes" id="UP000077115">
    <property type="component" value="Unassembled WGS sequence"/>
</dbReference>
<dbReference type="SMART" id="SM00220">
    <property type="entry name" value="S_TKc"/>
    <property type="match status" value="1"/>
</dbReference>
<dbReference type="PANTHER" id="PTHR44167:SF24">
    <property type="entry name" value="SERINE_THREONINE-PROTEIN KINASE CHK2"/>
    <property type="match status" value="1"/>
</dbReference>
<dbReference type="GO" id="GO:0004674">
    <property type="term" value="F:protein serine/threonine kinase activity"/>
    <property type="evidence" value="ECO:0007669"/>
    <property type="project" value="TreeGrafter"/>
</dbReference>
<dbReference type="InterPro" id="IPR017441">
    <property type="entry name" value="Protein_kinase_ATP_BS"/>
</dbReference>
<feature type="binding site" evidence="1">
    <location>
        <position position="231"/>
    </location>
    <ligand>
        <name>ATP</name>
        <dbReference type="ChEBI" id="CHEBI:30616"/>
    </ligand>
</feature>
<dbReference type="Gene3D" id="1.10.510.10">
    <property type="entry name" value="Transferase(Phosphotransferase) domain 1"/>
    <property type="match status" value="1"/>
</dbReference>
<dbReference type="OrthoDB" id="4062651at2759"/>
<name>A0A177W8P9_BATDL</name>
<dbReference type="Pfam" id="PF00069">
    <property type="entry name" value="Pkinase"/>
    <property type="match status" value="2"/>
</dbReference>
<dbReference type="GO" id="GO:0005524">
    <property type="term" value="F:ATP binding"/>
    <property type="evidence" value="ECO:0007669"/>
    <property type="project" value="UniProtKB-UniRule"/>
</dbReference>